<dbReference type="InterPro" id="IPR027065">
    <property type="entry name" value="Lon_Prtase"/>
</dbReference>
<comment type="caution">
    <text evidence="2">The sequence shown here is derived from an EMBL/GenBank/DDBJ whole genome shotgun (WGS) entry which is preliminary data.</text>
</comment>
<proteinExistence type="predicted"/>
<name>A0A0G0Y218_UNCKA</name>
<keyword evidence="2" id="KW-0378">Hydrolase</keyword>
<dbReference type="AlphaFoldDB" id="A0A0G0Y218"/>
<accession>A0A0G0Y218</accession>
<organism evidence="2 3">
    <name type="scientific">candidate division WWE3 bacterium GW2011_GWC2_41_23</name>
    <dbReference type="NCBI Taxonomy" id="1619123"/>
    <lineage>
        <taxon>Bacteria</taxon>
        <taxon>Katanobacteria</taxon>
    </lineage>
</organism>
<dbReference type="PANTHER" id="PTHR43718:SF2">
    <property type="entry name" value="LON PROTEASE HOMOLOG, MITOCHONDRIAL"/>
    <property type="match status" value="1"/>
</dbReference>
<dbReference type="GO" id="GO:0004176">
    <property type="term" value="F:ATP-dependent peptidase activity"/>
    <property type="evidence" value="ECO:0007669"/>
    <property type="project" value="InterPro"/>
</dbReference>
<evidence type="ECO:0000259" key="1">
    <source>
        <dbReference type="SMART" id="SM00382"/>
    </source>
</evidence>
<dbReference type="GO" id="GO:0004252">
    <property type="term" value="F:serine-type endopeptidase activity"/>
    <property type="evidence" value="ECO:0007669"/>
    <property type="project" value="InterPro"/>
</dbReference>
<dbReference type="GO" id="GO:0016887">
    <property type="term" value="F:ATP hydrolysis activity"/>
    <property type="evidence" value="ECO:0007669"/>
    <property type="project" value="InterPro"/>
</dbReference>
<dbReference type="InterPro" id="IPR027417">
    <property type="entry name" value="P-loop_NTPase"/>
</dbReference>
<dbReference type="SMART" id="SM00382">
    <property type="entry name" value="AAA"/>
    <property type="match status" value="1"/>
</dbReference>
<dbReference type="EMBL" id="LCBB01000002">
    <property type="protein sequence ID" value="KKS03496.1"/>
    <property type="molecule type" value="Genomic_DNA"/>
</dbReference>
<dbReference type="GO" id="GO:0005524">
    <property type="term" value="F:ATP binding"/>
    <property type="evidence" value="ECO:0007669"/>
    <property type="project" value="InterPro"/>
</dbReference>
<evidence type="ECO:0000313" key="2">
    <source>
        <dbReference type="EMBL" id="KKS03496.1"/>
    </source>
</evidence>
<dbReference type="InterPro" id="IPR003959">
    <property type="entry name" value="ATPase_AAA_core"/>
</dbReference>
<dbReference type="Proteomes" id="UP000033947">
    <property type="component" value="Unassembled WGS sequence"/>
</dbReference>
<sequence>MSEKEGKKDFLFEELKTLTAKVDETKGIPEDLADRLRQMIQRLDRMANLGHYATEYDTLARYIGIVTSIPWAAKTEDRLNLAVTKQVLDQHHYGLEYVKERILEYMSSLILLKQRQKDALGRAPILLMVGLQGVGKTTLAISIAEAMQRKFVRIAMGGIGSTLEIRGRSKAFPESEPGLVIKALISSGVKNPVILLDEIEKASGEKGLQSDIMAVLLEILDPAQNVAFRDHYIDFPVDLSDVMFICSANNLGPLSTALLDRMEIIKMPSYSDTEKMIIARDYVFPKVIENSGLKPEEIVIDPNLWPGIIRPFGYDSGIRSLTRTLESMCRKVAKEIVEGKAEKVFINADNLKYYLPK</sequence>
<evidence type="ECO:0000313" key="3">
    <source>
        <dbReference type="Proteomes" id="UP000033947"/>
    </source>
</evidence>
<dbReference type="SUPFAM" id="SSF52540">
    <property type="entry name" value="P-loop containing nucleoside triphosphate hydrolases"/>
    <property type="match status" value="1"/>
</dbReference>
<dbReference type="InterPro" id="IPR003593">
    <property type="entry name" value="AAA+_ATPase"/>
</dbReference>
<dbReference type="InterPro" id="IPR054594">
    <property type="entry name" value="Lon_lid"/>
</dbReference>
<dbReference type="GO" id="GO:0006515">
    <property type="term" value="P:protein quality control for misfolded or incompletely synthesized proteins"/>
    <property type="evidence" value="ECO:0007669"/>
    <property type="project" value="TreeGrafter"/>
</dbReference>
<dbReference type="Gene3D" id="3.40.50.300">
    <property type="entry name" value="P-loop containing nucleotide triphosphate hydrolases"/>
    <property type="match status" value="1"/>
</dbReference>
<gene>
    <name evidence="2" type="ORF">UU55_C0002G0101</name>
</gene>
<feature type="domain" description="AAA+ ATPase" evidence="1">
    <location>
        <begin position="122"/>
        <end position="268"/>
    </location>
</feature>
<dbReference type="Pfam" id="PF22667">
    <property type="entry name" value="Lon_lid"/>
    <property type="match status" value="1"/>
</dbReference>
<dbReference type="Gene3D" id="1.10.8.60">
    <property type="match status" value="1"/>
</dbReference>
<keyword evidence="2" id="KW-0645">Protease</keyword>
<dbReference type="PANTHER" id="PTHR43718">
    <property type="entry name" value="LON PROTEASE"/>
    <property type="match status" value="1"/>
</dbReference>
<protein>
    <submittedName>
        <fullName evidence="2">Lon protease</fullName>
    </submittedName>
</protein>
<dbReference type="PATRIC" id="fig|1619123.3.peg.220"/>
<dbReference type="Pfam" id="PF00004">
    <property type="entry name" value="AAA"/>
    <property type="match status" value="1"/>
</dbReference>
<reference evidence="2 3" key="1">
    <citation type="journal article" date="2015" name="Nature">
        <title>rRNA introns, odd ribosomes, and small enigmatic genomes across a large radiation of phyla.</title>
        <authorList>
            <person name="Brown C.T."/>
            <person name="Hug L.A."/>
            <person name="Thomas B.C."/>
            <person name="Sharon I."/>
            <person name="Castelle C.J."/>
            <person name="Singh A."/>
            <person name="Wilkins M.J."/>
            <person name="Williams K.H."/>
            <person name="Banfield J.F."/>
        </authorList>
    </citation>
    <scope>NUCLEOTIDE SEQUENCE [LARGE SCALE GENOMIC DNA]</scope>
</reference>